<evidence type="ECO:0000256" key="1">
    <source>
        <dbReference type="ARBA" id="ARBA00001946"/>
    </source>
</evidence>
<dbReference type="RefSeq" id="XP_065329559.1">
    <property type="nucleotide sequence ID" value="XM_065473487.1"/>
</dbReference>
<dbReference type="PROSITE" id="PS51374">
    <property type="entry name" value="NDPK_LIKE"/>
    <property type="match status" value="1"/>
</dbReference>
<protein>
    <recommendedName>
        <fullName evidence="4">Nucleoside diphosphate kinase</fullName>
        <ecNumber evidence="3">2.7.4.6</ecNumber>
    </recommendedName>
</protein>
<evidence type="ECO:0000256" key="7">
    <source>
        <dbReference type="PROSITE-ProRule" id="PRU00706"/>
    </source>
</evidence>
<feature type="active site" description="Pros-phosphohistidine intermediate" evidence="7">
    <location>
        <position position="117"/>
    </location>
</feature>
<dbReference type="EC" id="2.7.4.6" evidence="3"/>
<feature type="binding site" evidence="7">
    <location>
        <position position="114"/>
    </location>
    <ligand>
        <name>ATP</name>
        <dbReference type="ChEBI" id="CHEBI:30616"/>
    </ligand>
</feature>
<evidence type="ECO:0000259" key="9">
    <source>
        <dbReference type="SMART" id="SM00562"/>
    </source>
</evidence>
<dbReference type="FunFam" id="3.30.70.141:FF:000002">
    <property type="entry name" value="Nucleoside diphosphate kinase"/>
    <property type="match status" value="1"/>
</dbReference>
<feature type="binding site" evidence="7">
    <location>
        <position position="104"/>
    </location>
    <ligand>
        <name>ATP</name>
        <dbReference type="ChEBI" id="CHEBI:30616"/>
    </ligand>
</feature>
<keyword evidence="5" id="KW-0808">Transferase</keyword>
<dbReference type="AlphaFoldDB" id="A0AAX4JBW0"/>
<dbReference type="NCBIfam" id="NF001908">
    <property type="entry name" value="PRK00668.1"/>
    <property type="match status" value="1"/>
</dbReference>
<keyword evidence="11" id="KW-1185">Reference proteome</keyword>
<organism evidence="10 11">
    <name type="scientific">Vairimorpha necatrix</name>
    <dbReference type="NCBI Taxonomy" id="6039"/>
    <lineage>
        <taxon>Eukaryota</taxon>
        <taxon>Fungi</taxon>
        <taxon>Fungi incertae sedis</taxon>
        <taxon>Microsporidia</taxon>
        <taxon>Nosematidae</taxon>
        <taxon>Vairimorpha</taxon>
    </lineage>
</organism>
<feature type="binding site" evidence="7">
    <location>
        <position position="93"/>
    </location>
    <ligand>
        <name>ATP</name>
        <dbReference type="ChEBI" id="CHEBI:30616"/>
    </ligand>
</feature>
<evidence type="ECO:0000256" key="5">
    <source>
        <dbReference type="ARBA" id="ARBA00022679"/>
    </source>
</evidence>
<evidence type="ECO:0000256" key="4">
    <source>
        <dbReference type="ARBA" id="ARBA00017632"/>
    </source>
</evidence>
<dbReference type="GO" id="GO:0006241">
    <property type="term" value="P:CTP biosynthetic process"/>
    <property type="evidence" value="ECO:0007669"/>
    <property type="project" value="InterPro"/>
</dbReference>
<evidence type="ECO:0000256" key="6">
    <source>
        <dbReference type="ARBA" id="ARBA00022777"/>
    </source>
</evidence>
<evidence type="ECO:0000313" key="10">
    <source>
        <dbReference type="EMBL" id="WUR03414.1"/>
    </source>
</evidence>
<dbReference type="KEGG" id="vnx:VNE69_05011"/>
<dbReference type="InterPro" id="IPR036850">
    <property type="entry name" value="NDK-like_dom_sf"/>
</dbReference>
<evidence type="ECO:0000256" key="3">
    <source>
        <dbReference type="ARBA" id="ARBA00012966"/>
    </source>
</evidence>
<dbReference type="GO" id="GO:0006183">
    <property type="term" value="P:GTP biosynthetic process"/>
    <property type="evidence" value="ECO:0007669"/>
    <property type="project" value="InterPro"/>
</dbReference>
<feature type="binding site" evidence="7">
    <location>
        <position position="59"/>
    </location>
    <ligand>
        <name>ATP</name>
        <dbReference type="ChEBI" id="CHEBI:30616"/>
    </ligand>
</feature>
<proteinExistence type="inferred from homology"/>
<sequence length="134" mass="15153">MATQKTFVMIKPEGVQRRLVAQIIDRFERKGLKIIDIRSMTPSKDLVKEHYAHLSHKPFFNDMVDQLSADLVICMIWEGIDAIEVCRRIIGATNPIEAAMGSIRADLAADICANIIHGSDNEENANKEISLWFK</sequence>
<dbReference type="Proteomes" id="UP001334084">
    <property type="component" value="Chromosome 5"/>
</dbReference>
<dbReference type="SUPFAM" id="SSF54919">
    <property type="entry name" value="Nucleoside diphosphate kinase, NDK"/>
    <property type="match status" value="1"/>
</dbReference>
<reference evidence="10" key="1">
    <citation type="journal article" date="2024" name="BMC Genomics">
        <title>Functional annotation of a divergent genome using sequence and structure-based similarity.</title>
        <authorList>
            <person name="Svedberg D."/>
            <person name="Winiger R.R."/>
            <person name="Berg A."/>
            <person name="Sharma H."/>
            <person name="Tellgren-Roth C."/>
            <person name="Debrunner-Vossbrinck B.A."/>
            <person name="Vossbrinck C.R."/>
            <person name="Barandun J."/>
        </authorList>
    </citation>
    <scope>NUCLEOTIDE SEQUENCE</scope>
    <source>
        <strain evidence="10">Illinois isolate</strain>
    </source>
</reference>
<evidence type="ECO:0000256" key="8">
    <source>
        <dbReference type="RuleBase" id="RU004011"/>
    </source>
</evidence>
<dbReference type="PRINTS" id="PR01243">
    <property type="entry name" value="NUCDPKINASE"/>
</dbReference>
<dbReference type="InterPro" id="IPR034907">
    <property type="entry name" value="NDK-like_dom"/>
</dbReference>
<dbReference type="GeneID" id="90541235"/>
<name>A0AAX4JBW0_9MICR</name>
<gene>
    <name evidence="10" type="ORF">VNE69_05011</name>
</gene>
<dbReference type="GO" id="GO:0006228">
    <property type="term" value="P:UTP biosynthetic process"/>
    <property type="evidence" value="ECO:0007669"/>
    <property type="project" value="InterPro"/>
</dbReference>
<dbReference type="PANTHER" id="PTHR11349">
    <property type="entry name" value="NUCLEOSIDE DIPHOSPHATE KINASE"/>
    <property type="match status" value="1"/>
</dbReference>
<dbReference type="SMART" id="SM00562">
    <property type="entry name" value="NDK"/>
    <property type="match status" value="1"/>
</dbReference>
<feature type="binding site" evidence="7">
    <location>
        <position position="87"/>
    </location>
    <ligand>
        <name>ATP</name>
        <dbReference type="ChEBI" id="CHEBI:30616"/>
    </ligand>
</feature>
<keyword evidence="6 10" id="KW-0418">Kinase</keyword>
<comment type="similarity">
    <text evidence="2 7 8">Belongs to the NDK family.</text>
</comment>
<comment type="cofactor">
    <cofactor evidence="1">
        <name>Mg(2+)</name>
        <dbReference type="ChEBI" id="CHEBI:18420"/>
    </cofactor>
</comment>
<evidence type="ECO:0000313" key="11">
    <source>
        <dbReference type="Proteomes" id="UP001334084"/>
    </source>
</evidence>
<accession>A0AAX4JBW0</accession>
<evidence type="ECO:0000256" key="2">
    <source>
        <dbReference type="ARBA" id="ARBA00008142"/>
    </source>
</evidence>
<feature type="domain" description="Nucleoside diphosphate kinase-like" evidence="9">
    <location>
        <begin position="3"/>
        <end position="134"/>
    </location>
</feature>
<dbReference type="Pfam" id="PF00334">
    <property type="entry name" value="NDK"/>
    <property type="match status" value="1"/>
</dbReference>
<feature type="binding site" evidence="7">
    <location>
        <position position="11"/>
    </location>
    <ligand>
        <name>ATP</name>
        <dbReference type="ChEBI" id="CHEBI:30616"/>
    </ligand>
</feature>
<dbReference type="InterPro" id="IPR001564">
    <property type="entry name" value="Nucleoside_diP_kinase"/>
</dbReference>
<dbReference type="GO" id="GO:0004550">
    <property type="term" value="F:nucleoside diphosphate kinase activity"/>
    <property type="evidence" value="ECO:0007669"/>
    <property type="project" value="UniProtKB-EC"/>
</dbReference>
<dbReference type="Gene3D" id="3.30.70.141">
    <property type="entry name" value="Nucleoside diphosphate kinase-like domain"/>
    <property type="match status" value="1"/>
</dbReference>
<dbReference type="EMBL" id="CP142730">
    <property type="protein sequence ID" value="WUR03414.1"/>
    <property type="molecule type" value="Genomic_DNA"/>
</dbReference>
<dbReference type="CDD" id="cd04413">
    <property type="entry name" value="NDPk_I"/>
    <property type="match status" value="1"/>
</dbReference>